<dbReference type="Gene3D" id="3.40.50.150">
    <property type="entry name" value="Vaccinia Virus protein VP39"/>
    <property type="match status" value="1"/>
</dbReference>
<reference evidence="2 3" key="1">
    <citation type="journal article" date="2017" name="Syst. Appl. Microbiol.">
        <title>Lebetimonas natsushimae sp. nov., a novel strictly anaerobic, moderately thermophilic chemoautotroph isolated from a deep-sea hydrothermal vent polychaete nest in the Mid-Okinawa Trough.</title>
        <authorList>
            <person name="Nagata R."/>
            <person name="Takaki Y."/>
            <person name="Tame A."/>
            <person name="Nunoura T."/>
            <person name="Muto H."/>
            <person name="Mino S."/>
            <person name="Sawayama S."/>
            <person name="Takai K."/>
            <person name="Nakagawa S."/>
        </authorList>
    </citation>
    <scope>NUCLEOTIDE SEQUENCE [LARGE SCALE GENOMIC DNA]</scope>
    <source>
        <strain evidence="2 3">HS1857</strain>
    </source>
</reference>
<dbReference type="Proteomes" id="UP000217944">
    <property type="component" value="Unassembled WGS sequence"/>
</dbReference>
<evidence type="ECO:0000313" key="3">
    <source>
        <dbReference type="Proteomes" id="UP000217944"/>
    </source>
</evidence>
<proteinExistence type="predicted"/>
<evidence type="ECO:0000259" key="1">
    <source>
        <dbReference type="Pfam" id="PF13847"/>
    </source>
</evidence>
<keyword evidence="2" id="KW-0489">Methyltransferase</keyword>
<feature type="domain" description="Methyltransferase" evidence="1">
    <location>
        <begin position="29"/>
        <end position="117"/>
    </location>
</feature>
<dbReference type="GO" id="GO:0102130">
    <property type="term" value="F:malonyl-CoA methyltransferase activity"/>
    <property type="evidence" value="ECO:0007669"/>
    <property type="project" value="UniProtKB-EC"/>
</dbReference>
<dbReference type="CDD" id="cd02440">
    <property type="entry name" value="AdoMet_MTases"/>
    <property type="match status" value="1"/>
</dbReference>
<gene>
    <name evidence="2" type="ORF">LNAT_P0001</name>
</gene>
<evidence type="ECO:0000313" key="2">
    <source>
        <dbReference type="EMBL" id="GAX86706.1"/>
    </source>
</evidence>
<dbReference type="Pfam" id="PF13847">
    <property type="entry name" value="Methyltransf_31"/>
    <property type="match status" value="1"/>
</dbReference>
<dbReference type="SUPFAM" id="SSF53335">
    <property type="entry name" value="S-adenosyl-L-methionine-dependent methyltransferases"/>
    <property type="match status" value="1"/>
</dbReference>
<dbReference type="InterPro" id="IPR029063">
    <property type="entry name" value="SAM-dependent_MTases_sf"/>
</dbReference>
<dbReference type="GO" id="GO:0032259">
    <property type="term" value="P:methylation"/>
    <property type="evidence" value="ECO:0007669"/>
    <property type="project" value="UniProtKB-KW"/>
</dbReference>
<name>A0A292YB19_9BACT</name>
<keyword evidence="3" id="KW-1185">Reference proteome</keyword>
<dbReference type="OrthoDB" id="5323359at2"/>
<accession>A0A292YB19</accession>
<organism evidence="2 3">
    <name type="scientific">Lebetimonas natsushimae</name>
    <dbReference type="NCBI Taxonomy" id="1936991"/>
    <lineage>
        <taxon>Bacteria</taxon>
        <taxon>Pseudomonadati</taxon>
        <taxon>Campylobacterota</taxon>
        <taxon>Epsilonproteobacteria</taxon>
        <taxon>Nautiliales</taxon>
        <taxon>Nautiliaceae</taxon>
        <taxon>Lebetimonas</taxon>
    </lineage>
</organism>
<keyword evidence="2" id="KW-0808">Transferase</keyword>
<dbReference type="InterPro" id="IPR025714">
    <property type="entry name" value="Methyltranfer_dom"/>
</dbReference>
<dbReference type="EC" id="2.1.1.197" evidence="2"/>
<comment type="caution">
    <text evidence="2">The sequence shown here is derived from an EMBL/GenBank/DDBJ whole genome shotgun (WGS) entry which is preliminary data.</text>
</comment>
<sequence length="213" mass="24967">MNFDKFAHTYSEYNLIQKKIIENCLPFVKEKVIDLGCGNGIICKYKKFDFYLGIDISEKMLQLHPCKTLKLDFNTKECFNEIKKYDFEQIISFSALQWAKDLDFVFKEIKNLNKNYLLAVFSSNTFKLLHNYLGIQSPIYSKEKILKSSQILNPEIKILNYVLNFDNPVKLLEYIKYSGVSGNVRADIGKLKKFIKNFPINILEFEILLLKSK</sequence>
<dbReference type="AlphaFoldDB" id="A0A292YB19"/>
<protein>
    <submittedName>
        <fullName evidence="2">Malonyl-CoA O-methyltransferase</fullName>
        <ecNumber evidence="2">2.1.1.197</ecNumber>
    </submittedName>
</protein>
<dbReference type="EMBL" id="BDME01000001">
    <property type="protein sequence ID" value="GAX86706.1"/>
    <property type="molecule type" value="Genomic_DNA"/>
</dbReference>
<dbReference type="RefSeq" id="WP_096257882.1">
    <property type="nucleotide sequence ID" value="NZ_BDME01000001.1"/>
</dbReference>